<feature type="region of interest" description="Disordered" evidence="1">
    <location>
        <begin position="42"/>
        <end position="85"/>
    </location>
</feature>
<organism evidence="2 3">
    <name type="scientific">Ceratopteris richardii</name>
    <name type="common">Triangle waterfern</name>
    <dbReference type="NCBI Taxonomy" id="49495"/>
    <lineage>
        <taxon>Eukaryota</taxon>
        <taxon>Viridiplantae</taxon>
        <taxon>Streptophyta</taxon>
        <taxon>Embryophyta</taxon>
        <taxon>Tracheophyta</taxon>
        <taxon>Polypodiopsida</taxon>
        <taxon>Polypodiidae</taxon>
        <taxon>Polypodiales</taxon>
        <taxon>Pteridineae</taxon>
        <taxon>Pteridaceae</taxon>
        <taxon>Parkerioideae</taxon>
        <taxon>Ceratopteris</taxon>
    </lineage>
</organism>
<name>A0A8T2TR99_CERRI</name>
<protein>
    <submittedName>
        <fullName evidence="2">Uncharacterized protein</fullName>
    </submittedName>
</protein>
<gene>
    <name evidence="2" type="ORF">KP509_12G081900</name>
</gene>
<evidence type="ECO:0000256" key="1">
    <source>
        <dbReference type="SAM" id="MobiDB-lite"/>
    </source>
</evidence>
<proteinExistence type="predicted"/>
<reference evidence="2" key="1">
    <citation type="submission" date="2021-08" db="EMBL/GenBank/DDBJ databases">
        <title>WGS assembly of Ceratopteris richardii.</title>
        <authorList>
            <person name="Marchant D.B."/>
            <person name="Chen G."/>
            <person name="Jenkins J."/>
            <person name="Shu S."/>
            <person name="Leebens-Mack J."/>
            <person name="Grimwood J."/>
            <person name="Schmutz J."/>
            <person name="Soltis P."/>
            <person name="Soltis D."/>
            <person name="Chen Z.-H."/>
        </authorList>
    </citation>
    <scope>NUCLEOTIDE SEQUENCE</scope>
    <source>
        <strain evidence="2">Whitten #5841</strain>
        <tissue evidence="2">Leaf</tissue>
    </source>
</reference>
<dbReference type="OrthoDB" id="1907061at2759"/>
<accession>A0A8T2TR99</accession>
<evidence type="ECO:0000313" key="2">
    <source>
        <dbReference type="EMBL" id="KAH7423934.1"/>
    </source>
</evidence>
<sequence length="85" mass="9223">MASNEEAGGCHHEIPLEDIHKLRGVAQEQSMNAIFSAQQRYQNAISDSSRDSIDEAINHAKGQLDEKDKDSLEGGQEGKATGEAK</sequence>
<dbReference type="EMBL" id="CM035417">
    <property type="protein sequence ID" value="KAH7423934.1"/>
    <property type="molecule type" value="Genomic_DNA"/>
</dbReference>
<dbReference type="Proteomes" id="UP000825935">
    <property type="component" value="Chromosome 12"/>
</dbReference>
<keyword evidence="3" id="KW-1185">Reference proteome</keyword>
<evidence type="ECO:0000313" key="3">
    <source>
        <dbReference type="Proteomes" id="UP000825935"/>
    </source>
</evidence>
<feature type="compositionally biased region" description="Basic and acidic residues" evidence="1">
    <location>
        <begin position="48"/>
        <end position="72"/>
    </location>
</feature>
<dbReference type="AlphaFoldDB" id="A0A8T2TR99"/>
<comment type="caution">
    <text evidence="2">The sequence shown here is derived from an EMBL/GenBank/DDBJ whole genome shotgun (WGS) entry which is preliminary data.</text>
</comment>